<organism evidence="3 4">
    <name type="scientific">Micromonospora thermarum</name>
    <dbReference type="NCBI Taxonomy" id="2720024"/>
    <lineage>
        <taxon>Bacteria</taxon>
        <taxon>Bacillati</taxon>
        <taxon>Actinomycetota</taxon>
        <taxon>Actinomycetes</taxon>
        <taxon>Micromonosporales</taxon>
        <taxon>Micromonosporaceae</taxon>
        <taxon>Micromonospora</taxon>
    </lineage>
</organism>
<dbReference type="Pfam" id="PF03713">
    <property type="entry name" value="DUF305"/>
    <property type="match status" value="1"/>
</dbReference>
<feature type="compositionally biased region" description="Low complexity" evidence="1">
    <location>
        <begin position="30"/>
        <end position="57"/>
    </location>
</feature>
<reference evidence="3 4" key="1">
    <citation type="submission" date="2020-03" db="EMBL/GenBank/DDBJ databases">
        <title>WGS of actinomycetes isolated from Thailand.</title>
        <authorList>
            <person name="Thawai C."/>
        </authorList>
    </citation>
    <scope>NUCLEOTIDE SEQUENCE [LARGE SCALE GENOMIC DNA]</scope>
    <source>
        <strain evidence="3 4">HSS6-12</strain>
    </source>
</reference>
<sequence length="227" mass="24327">MTVRGRWVLAAVTTVALLLVVAVALLRSGSGADRTPPAPKAATASSDSDGPSVVVPGRPGESAQVRPADEVRATASPAHNTMDAWFVRMMIPHHAQALEMAALAPERAADPQVKALADRIRAGQGPEIDYLRSWLQARGLPAEVAGHDHGTMRGMQSPEAMRRLADARGADFDRLFVRMMSDHHAGAVEMSTNLLKVGAEPMLQEFANSVAVEQNVEINRMRELLAS</sequence>
<evidence type="ECO:0000259" key="2">
    <source>
        <dbReference type="Pfam" id="PF03713"/>
    </source>
</evidence>
<dbReference type="Gene3D" id="1.20.1260.10">
    <property type="match status" value="1"/>
</dbReference>
<feature type="domain" description="DUF305" evidence="2">
    <location>
        <begin position="83"/>
        <end position="225"/>
    </location>
</feature>
<dbReference type="InterPro" id="IPR012347">
    <property type="entry name" value="Ferritin-like"/>
</dbReference>
<evidence type="ECO:0000313" key="4">
    <source>
        <dbReference type="Proteomes" id="UP000783871"/>
    </source>
</evidence>
<proteinExistence type="predicted"/>
<dbReference type="RefSeq" id="WP_168003498.1">
    <property type="nucleotide sequence ID" value="NZ_JAATEO010000035.1"/>
</dbReference>
<evidence type="ECO:0000313" key="3">
    <source>
        <dbReference type="EMBL" id="NJP35150.1"/>
    </source>
</evidence>
<evidence type="ECO:0000256" key="1">
    <source>
        <dbReference type="SAM" id="MobiDB-lite"/>
    </source>
</evidence>
<name>A0ABX0ZH78_9ACTN</name>
<accession>A0ABX0ZH78</accession>
<feature type="region of interest" description="Disordered" evidence="1">
    <location>
        <begin position="30"/>
        <end position="71"/>
    </location>
</feature>
<keyword evidence="4" id="KW-1185">Reference proteome</keyword>
<comment type="caution">
    <text evidence="3">The sequence shown here is derived from an EMBL/GenBank/DDBJ whole genome shotgun (WGS) entry which is preliminary data.</text>
</comment>
<dbReference type="PANTHER" id="PTHR36933">
    <property type="entry name" value="SLL0788 PROTEIN"/>
    <property type="match status" value="1"/>
</dbReference>
<dbReference type="InterPro" id="IPR005183">
    <property type="entry name" value="DUF305_CopM-like"/>
</dbReference>
<gene>
    <name evidence="3" type="ORF">HCJ94_25025</name>
</gene>
<dbReference type="EMBL" id="JAATEO010000035">
    <property type="protein sequence ID" value="NJP35150.1"/>
    <property type="molecule type" value="Genomic_DNA"/>
</dbReference>
<dbReference type="Proteomes" id="UP000783871">
    <property type="component" value="Unassembled WGS sequence"/>
</dbReference>
<protein>
    <submittedName>
        <fullName evidence="3">DUF305 domain-containing protein</fullName>
    </submittedName>
</protein>
<dbReference type="PANTHER" id="PTHR36933:SF1">
    <property type="entry name" value="SLL0788 PROTEIN"/>
    <property type="match status" value="1"/>
</dbReference>